<dbReference type="EMBL" id="JABELV010000089">
    <property type="protein sequence ID" value="KAG7531510.1"/>
    <property type="molecule type" value="Genomic_DNA"/>
</dbReference>
<accession>A0A8K0NPE5</accession>
<dbReference type="AlphaFoldDB" id="A0A8K0NPE5"/>
<gene>
    <name evidence="1" type="ORF">FFLO_04308</name>
</gene>
<protein>
    <submittedName>
        <fullName evidence="1">Uncharacterized protein</fullName>
    </submittedName>
</protein>
<dbReference type="Proteomes" id="UP000812966">
    <property type="component" value="Unassembled WGS sequence"/>
</dbReference>
<name>A0A8K0NPE5_9TREE</name>
<comment type="caution">
    <text evidence="1">The sequence shown here is derived from an EMBL/GenBank/DDBJ whole genome shotgun (WGS) entry which is preliminary data.</text>
</comment>
<evidence type="ECO:0000313" key="1">
    <source>
        <dbReference type="EMBL" id="KAG7531510.1"/>
    </source>
</evidence>
<keyword evidence="2" id="KW-1185">Reference proteome</keyword>
<evidence type="ECO:0000313" key="2">
    <source>
        <dbReference type="Proteomes" id="UP000812966"/>
    </source>
</evidence>
<reference evidence="1" key="1">
    <citation type="submission" date="2020-04" db="EMBL/GenBank/DDBJ databases">
        <title>Analysis of mating type loci in Filobasidium floriforme.</title>
        <authorList>
            <person name="Nowrousian M."/>
        </authorList>
    </citation>
    <scope>NUCLEOTIDE SEQUENCE</scope>
    <source>
        <strain evidence="1">CBS 6242</strain>
    </source>
</reference>
<proteinExistence type="predicted"/>
<sequence>MTFGKIINRYIDLHFNNTHCIFPSPLLKTTMGADTPELPPSRWKLDHIPENILDNIVDFLAEDAIASKPPVRQPPGMSDDFSMFFIEYPEYVHFSKDLKRLSLVDKLCRQNVFSRKIASRVVLTSQKQTARLNERMTPATREYVRFLSIADRPKAGDRVEWAKDRHDLISSFKNLTDIQDESGEIARYQTPLPTTMDSIGIMLQSGDYPAVPLPTRKVDRLRIEADHAASKLEIEGSRESILFQEKVKVLTQNISSVNLFEWKPAALSTCGCSHGKKHNLPAEARYEDPLAGKRFGLIDTLTLEVPFATINPGSMREDQWWGYLGWLTTTKAEFKTLQITMQWDPSFLRGPAIGPDFILESLGTQLKFTFVPGQQMPQLQGQGMCRTLHGWSQKMMNNHKTLEKISIAYILALPNGQPGRVYRKVIVTRAGFPYRTHEIKYEERYKQELMQWIDDVMVFLESGFEPPLPHDFTREDFLRLKKQYPDAPFMDDFLRERGRR</sequence>
<organism evidence="1 2">
    <name type="scientific">Filobasidium floriforme</name>
    <dbReference type="NCBI Taxonomy" id="5210"/>
    <lineage>
        <taxon>Eukaryota</taxon>
        <taxon>Fungi</taxon>
        <taxon>Dikarya</taxon>
        <taxon>Basidiomycota</taxon>
        <taxon>Agaricomycotina</taxon>
        <taxon>Tremellomycetes</taxon>
        <taxon>Filobasidiales</taxon>
        <taxon>Filobasidiaceae</taxon>
        <taxon>Filobasidium</taxon>
    </lineage>
</organism>